<proteinExistence type="predicted"/>
<dbReference type="NCBIfam" id="TIGR00360">
    <property type="entry name" value="ComEC_N-term"/>
    <property type="match status" value="1"/>
</dbReference>
<evidence type="ECO:0000256" key="3">
    <source>
        <dbReference type="ARBA" id="ARBA00022692"/>
    </source>
</evidence>
<dbReference type="GO" id="GO:0030420">
    <property type="term" value="P:establishment of competence for transformation"/>
    <property type="evidence" value="ECO:0007669"/>
    <property type="project" value="InterPro"/>
</dbReference>
<dbReference type="EMBL" id="QSRJ01000011">
    <property type="protein sequence ID" value="RGL08281.1"/>
    <property type="molecule type" value="Genomic_DNA"/>
</dbReference>
<accession>A0A3E4QPZ0</accession>
<dbReference type="InterPro" id="IPR001279">
    <property type="entry name" value="Metallo-B-lactamas"/>
</dbReference>
<dbReference type="InterPro" id="IPR052159">
    <property type="entry name" value="Competence_DNA_uptake"/>
</dbReference>
<evidence type="ECO:0000256" key="5">
    <source>
        <dbReference type="ARBA" id="ARBA00023136"/>
    </source>
</evidence>
<feature type="transmembrane region" description="Helical" evidence="6">
    <location>
        <begin position="61"/>
        <end position="79"/>
    </location>
</feature>
<evidence type="ECO:0000256" key="2">
    <source>
        <dbReference type="ARBA" id="ARBA00022475"/>
    </source>
</evidence>
<gene>
    <name evidence="8" type="ORF">DXC81_09230</name>
</gene>
<feature type="transmembrane region" description="Helical" evidence="6">
    <location>
        <begin position="32"/>
        <end position="55"/>
    </location>
</feature>
<dbReference type="InterPro" id="IPR004797">
    <property type="entry name" value="Competence_ComEC/Rec2"/>
</dbReference>
<dbReference type="Pfam" id="PF03772">
    <property type="entry name" value="Competence"/>
    <property type="match status" value="1"/>
</dbReference>
<feature type="transmembrane region" description="Helical" evidence="6">
    <location>
        <begin position="339"/>
        <end position="355"/>
    </location>
</feature>
<keyword evidence="5 6" id="KW-0472">Membrane</keyword>
<dbReference type="PANTHER" id="PTHR30619:SF7">
    <property type="entry name" value="BETA-LACTAMASE DOMAIN PROTEIN"/>
    <property type="match status" value="1"/>
</dbReference>
<feature type="transmembrane region" description="Helical" evidence="6">
    <location>
        <begin position="361"/>
        <end position="384"/>
    </location>
</feature>
<dbReference type="AlphaFoldDB" id="A0A3E4QPZ0"/>
<feature type="domain" description="Metallo-beta-lactamase" evidence="7">
    <location>
        <begin position="546"/>
        <end position="734"/>
    </location>
</feature>
<comment type="caution">
    <text evidence="8">The sequence shown here is derived from an EMBL/GenBank/DDBJ whole genome shotgun (WGS) entry which is preliminary data.</text>
</comment>
<organism evidence="8 9">
    <name type="scientific">Collinsella tanakaei</name>
    <dbReference type="NCBI Taxonomy" id="626935"/>
    <lineage>
        <taxon>Bacteria</taxon>
        <taxon>Bacillati</taxon>
        <taxon>Actinomycetota</taxon>
        <taxon>Coriobacteriia</taxon>
        <taxon>Coriobacteriales</taxon>
        <taxon>Coriobacteriaceae</taxon>
        <taxon>Collinsella</taxon>
    </lineage>
</organism>
<comment type="subcellular location">
    <subcellularLocation>
        <location evidence="1">Cell membrane</location>
        <topology evidence="1">Multi-pass membrane protein</topology>
    </subcellularLocation>
</comment>
<sequence>MRLGDGVQEHSAVASGAGAEDAKPIRPLLPDFWCATVALLATCLLLTQVGWLAQIDVIPKGLPIVLMVVIAVLGFALCIAGRHASMRARGLLYRASVGILVAVLCCFVSSARSIAASFRVASVTVSSCRLDPVEDPKIGTSSISTICNVCRVDGAVLGKVLVQTDDVLDPGRLYQVAGSLEPLDDSSWHRYLYMKGCVAIVNAHAVISSSPKPANPVRMVRTWLLDAISPSSSPSRALIAGVICGRTTELSQTQAQTAFSLTGLTHLVAVSGSHLAYIAMLIESLLLALGCPVRTRSVVVACIMGAYVVFTGCAASAMRSFLMVGCSSLTLAVRRRPHALSGLALSCMLLCAFNPKSAWDLGFQLSAASVLFLNLFCTYVAWTIERAGAPRMVSQQLSMTLTAQWATLPLAVPVFGSISIVSLAANLVVGPLMTALLAAGLVLVPISALAPLRAVAMIPLDGLANASIFFADALSKIPFATIMADGAAPYLPLLYLVALAVYALWPVIPRLGTVIAFMLAGVAFTCHVIFWSYFVPPSITVMDVGQGDSIIIREGSSSLLVDAGVDEAALEALVRNNVVALDGVVITHWDKDHWGGLPAILQRIPVRRLFVAKGAVDAMPKDIDASSFEDIVELGLGDSIAIGSFTCDVVWPQEDVSGEENGDSTCLVVTYDHGGRSLRCLLTGDTELDQERAYQRDVGNIDVLKLGHHGSGLSVDGDLLKAIDPEVSIASAGRGNSYGHPSQECVDCVRSYGSQFYCTIDYGDVCIEPWQGAVKIRCSRNL</sequence>
<dbReference type="InterPro" id="IPR035681">
    <property type="entry name" value="ComA-like_MBL"/>
</dbReference>
<evidence type="ECO:0000256" key="1">
    <source>
        <dbReference type="ARBA" id="ARBA00004651"/>
    </source>
</evidence>
<keyword evidence="3 6" id="KW-0812">Transmembrane</keyword>
<name>A0A3E4QPZ0_9ACTN</name>
<feature type="transmembrane region" description="Helical" evidence="6">
    <location>
        <begin position="298"/>
        <end position="318"/>
    </location>
</feature>
<evidence type="ECO:0000313" key="8">
    <source>
        <dbReference type="EMBL" id="RGL08281.1"/>
    </source>
</evidence>
<keyword evidence="2" id="KW-1003">Cell membrane</keyword>
<reference evidence="8 9" key="1">
    <citation type="submission" date="2018-08" db="EMBL/GenBank/DDBJ databases">
        <title>A genome reference for cultivated species of the human gut microbiota.</title>
        <authorList>
            <person name="Zou Y."/>
            <person name="Xue W."/>
            <person name="Luo G."/>
        </authorList>
    </citation>
    <scope>NUCLEOTIDE SEQUENCE [LARGE SCALE GENOMIC DNA]</scope>
    <source>
        <strain evidence="8 9">TF08-14</strain>
    </source>
</reference>
<protein>
    <submittedName>
        <fullName evidence="8">DNA internalization-related competence protein ComEC/Rec2</fullName>
    </submittedName>
</protein>
<dbReference type="GO" id="GO:0005886">
    <property type="term" value="C:plasma membrane"/>
    <property type="evidence" value="ECO:0007669"/>
    <property type="project" value="UniProtKB-SubCell"/>
</dbReference>
<dbReference type="PANTHER" id="PTHR30619">
    <property type="entry name" value="DNA INTERNALIZATION/COMPETENCE PROTEIN COMEC/REC2"/>
    <property type="match status" value="1"/>
</dbReference>
<dbReference type="Gene3D" id="3.60.15.10">
    <property type="entry name" value="Ribonuclease Z/Hydroxyacylglutathione hydrolase-like"/>
    <property type="match status" value="1"/>
</dbReference>
<feature type="transmembrane region" description="Helical" evidence="6">
    <location>
        <begin position="515"/>
        <end position="534"/>
    </location>
</feature>
<dbReference type="NCBIfam" id="TIGR00361">
    <property type="entry name" value="ComEC_Rec2"/>
    <property type="match status" value="1"/>
</dbReference>
<dbReference type="Pfam" id="PF00753">
    <property type="entry name" value="Lactamase_B"/>
    <property type="match status" value="1"/>
</dbReference>
<keyword evidence="4 6" id="KW-1133">Transmembrane helix</keyword>
<feature type="transmembrane region" description="Helical" evidence="6">
    <location>
        <begin position="91"/>
        <end position="111"/>
    </location>
</feature>
<feature type="transmembrane region" description="Helical" evidence="6">
    <location>
        <begin position="490"/>
        <end position="508"/>
    </location>
</feature>
<dbReference type="Proteomes" id="UP000260943">
    <property type="component" value="Unassembled WGS sequence"/>
</dbReference>
<dbReference type="InterPro" id="IPR004477">
    <property type="entry name" value="ComEC_N"/>
</dbReference>
<evidence type="ECO:0000313" key="9">
    <source>
        <dbReference type="Proteomes" id="UP000260943"/>
    </source>
</evidence>
<evidence type="ECO:0000256" key="6">
    <source>
        <dbReference type="SAM" id="Phobius"/>
    </source>
</evidence>
<dbReference type="SMART" id="SM00849">
    <property type="entry name" value="Lactamase_B"/>
    <property type="match status" value="1"/>
</dbReference>
<dbReference type="CDD" id="cd07731">
    <property type="entry name" value="ComA-like_MBL-fold"/>
    <property type="match status" value="1"/>
</dbReference>
<feature type="transmembrane region" description="Helical" evidence="6">
    <location>
        <begin position="435"/>
        <end position="456"/>
    </location>
</feature>
<evidence type="ECO:0000259" key="7">
    <source>
        <dbReference type="SMART" id="SM00849"/>
    </source>
</evidence>
<feature type="transmembrane region" description="Helical" evidence="6">
    <location>
        <begin position="405"/>
        <end position="429"/>
    </location>
</feature>
<dbReference type="InterPro" id="IPR036866">
    <property type="entry name" value="RibonucZ/Hydroxyglut_hydro"/>
</dbReference>
<evidence type="ECO:0000256" key="4">
    <source>
        <dbReference type="ARBA" id="ARBA00022989"/>
    </source>
</evidence>
<dbReference type="SUPFAM" id="SSF56281">
    <property type="entry name" value="Metallo-hydrolase/oxidoreductase"/>
    <property type="match status" value="1"/>
</dbReference>